<keyword evidence="2" id="KW-1185">Reference proteome</keyword>
<organism evidence="1 2">
    <name type="scientific">Trypanosoma equiperdum</name>
    <dbReference type="NCBI Taxonomy" id="5694"/>
    <lineage>
        <taxon>Eukaryota</taxon>
        <taxon>Discoba</taxon>
        <taxon>Euglenozoa</taxon>
        <taxon>Kinetoplastea</taxon>
        <taxon>Metakinetoplastina</taxon>
        <taxon>Trypanosomatida</taxon>
        <taxon>Trypanosomatidae</taxon>
        <taxon>Trypanosoma</taxon>
    </lineage>
</organism>
<reference evidence="1" key="1">
    <citation type="submission" date="2016-09" db="EMBL/GenBank/DDBJ databases">
        <authorList>
            <person name="Hebert L."/>
            <person name="Moumen B."/>
        </authorList>
    </citation>
    <scope>NUCLEOTIDE SEQUENCE [LARGE SCALE GENOMIC DNA]</scope>
    <source>
        <strain evidence="1">OVI</strain>
    </source>
</reference>
<evidence type="ECO:0000313" key="2">
    <source>
        <dbReference type="Proteomes" id="UP000195570"/>
    </source>
</evidence>
<dbReference type="VEuPathDB" id="TriTrypDB:TEOVI_000667200"/>
<sequence>MRGVVYYGEQFVEVPDATVTLRDICTSFGLTGEFVGFSLKNRASGLVVATLPFEVLPEVSSASGDVDEMTYDLITPADGDAATEERDPTTDDMTDILKQLVQLGATPLLSAETDALIDPYEPRAAPGLLLRTIYPPSAYCPYRYRGDPVKAVGRFGATSSAATHSASPPYMSAVEVYTVEKATGAALRGRPDLTPKTEEEANDIMRGLLTAATQAKAMIALTSAEERRHAEVDVKPNIYPTAT</sequence>
<name>A0A1G4I103_TRYEQ</name>
<gene>
    <name evidence="1" type="ORF">TEOVI_000667200</name>
</gene>
<dbReference type="EMBL" id="CZPT02000281">
    <property type="protein sequence ID" value="SCU65355.1"/>
    <property type="molecule type" value="Genomic_DNA"/>
</dbReference>
<dbReference type="GeneID" id="92380606"/>
<protein>
    <submittedName>
        <fullName evidence="1">Uncharacterized protein</fullName>
    </submittedName>
</protein>
<evidence type="ECO:0000313" key="1">
    <source>
        <dbReference type="EMBL" id="SCU65355.1"/>
    </source>
</evidence>
<dbReference type="Proteomes" id="UP000195570">
    <property type="component" value="Unassembled WGS sequence"/>
</dbReference>
<comment type="caution">
    <text evidence="1">The sequence shown here is derived from an EMBL/GenBank/DDBJ whole genome shotgun (WGS) entry which is preliminary data.</text>
</comment>
<dbReference type="RefSeq" id="XP_067076964.1">
    <property type="nucleotide sequence ID" value="XM_067220863.1"/>
</dbReference>
<dbReference type="AlphaFoldDB" id="A0A1G4I103"/>
<accession>A0A1G4I103</accession>
<proteinExistence type="predicted"/>